<protein>
    <recommendedName>
        <fullName evidence="3">DUF2382 domain-containing protein</fullName>
    </recommendedName>
</protein>
<name>A0A402ATZ7_9CHLR</name>
<evidence type="ECO:0000313" key="1">
    <source>
        <dbReference type="EMBL" id="GCE22578.1"/>
    </source>
</evidence>
<dbReference type="EMBL" id="BIFS01000002">
    <property type="protein sequence ID" value="GCE22578.1"/>
    <property type="molecule type" value="Genomic_DNA"/>
</dbReference>
<organism evidence="1 2">
    <name type="scientific">Dictyobacter kobayashii</name>
    <dbReference type="NCBI Taxonomy" id="2014872"/>
    <lineage>
        <taxon>Bacteria</taxon>
        <taxon>Bacillati</taxon>
        <taxon>Chloroflexota</taxon>
        <taxon>Ktedonobacteria</taxon>
        <taxon>Ktedonobacterales</taxon>
        <taxon>Dictyobacteraceae</taxon>
        <taxon>Dictyobacter</taxon>
    </lineage>
</organism>
<dbReference type="Proteomes" id="UP000287188">
    <property type="component" value="Unassembled WGS sequence"/>
</dbReference>
<comment type="caution">
    <text evidence="1">The sequence shown here is derived from an EMBL/GenBank/DDBJ whole genome shotgun (WGS) entry which is preliminary data.</text>
</comment>
<keyword evidence="2" id="KW-1185">Reference proteome</keyword>
<dbReference type="OrthoDB" id="8967912at2"/>
<proteinExistence type="predicted"/>
<evidence type="ECO:0000313" key="2">
    <source>
        <dbReference type="Proteomes" id="UP000287188"/>
    </source>
</evidence>
<dbReference type="RefSeq" id="WP_126555560.1">
    <property type="nucleotide sequence ID" value="NZ_BIFS01000002.1"/>
</dbReference>
<reference evidence="2" key="1">
    <citation type="submission" date="2018-12" db="EMBL/GenBank/DDBJ databases">
        <title>Tengunoibacter tsumagoiensis gen. nov., sp. nov., Dictyobacter kobayashii sp. nov., D. alpinus sp. nov., and D. joshuensis sp. nov. and description of Dictyobacteraceae fam. nov. within the order Ktedonobacterales isolated from Tengu-no-mugimeshi.</title>
        <authorList>
            <person name="Wang C.M."/>
            <person name="Zheng Y."/>
            <person name="Sakai Y."/>
            <person name="Toyoda A."/>
            <person name="Minakuchi Y."/>
            <person name="Abe K."/>
            <person name="Yokota A."/>
            <person name="Yabe S."/>
        </authorList>
    </citation>
    <scope>NUCLEOTIDE SEQUENCE [LARGE SCALE GENOMIC DNA]</scope>
    <source>
        <strain evidence="2">Uno11</strain>
    </source>
</reference>
<accession>A0A402ATZ7</accession>
<dbReference type="AlphaFoldDB" id="A0A402ATZ7"/>
<gene>
    <name evidence="1" type="ORF">KDK_63780</name>
</gene>
<sequence length="156" mass="17318">MFGPLRFNKLLKATPGLKHLSLTPQAAHHAKSHIYEHVQEEIEVDKIQRSAHGAKETHVREDVVKNVEVATHKGAHSAASQKQVTTDIKVKKVQQVDGETTETLTHVHATVFGVAEIEMTPPHPPREDTPIYVQTHNRLVNKLDTPALSVGCVNRL</sequence>
<evidence type="ECO:0008006" key="3">
    <source>
        <dbReference type="Google" id="ProtNLM"/>
    </source>
</evidence>